<sequence>TVHGFDFHASYVFTNPAHQNSWGYVNFNLSNDVVPYTAKCSAASSQLSDFFYGTVEYTCALVGTDVPAGAKAGFKFSRPGGTLEITETIGCSDKGLTEWNRLFAATGETTFTLTCTDMTTTNPNWTPGQIYSSRDIKCTPVDATIEAESVTAL</sequence>
<dbReference type="EMBL" id="JAUKTV010000002">
    <property type="protein sequence ID" value="KAK0744498.1"/>
    <property type="molecule type" value="Genomic_DNA"/>
</dbReference>
<feature type="domain" description="AA1-like" evidence="5">
    <location>
        <begin position="5"/>
        <end position="138"/>
    </location>
</feature>
<comment type="subcellular location">
    <subcellularLocation>
        <location evidence="1">Secreted</location>
    </subcellularLocation>
</comment>
<dbReference type="AlphaFoldDB" id="A0AA40ES42"/>
<keyword evidence="2" id="KW-0964">Secreted</keyword>
<reference evidence="6" key="1">
    <citation type="submission" date="2023-06" db="EMBL/GenBank/DDBJ databases">
        <title>Genome-scale phylogeny and comparative genomics of the fungal order Sordariales.</title>
        <authorList>
            <consortium name="Lawrence Berkeley National Laboratory"/>
            <person name="Hensen N."/>
            <person name="Bonometti L."/>
            <person name="Westerberg I."/>
            <person name="Brannstrom I.O."/>
            <person name="Guillou S."/>
            <person name="Cros-Aarteil S."/>
            <person name="Calhoun S."/>
            <person name="Haridas S."/>
            <person name="Kuo A."/>
            <person name="Mondo S."/>
            <person name="Pangilinan J."/>
            <person name="Riley R."/>
            <person name="Labutti K."/>
            <person name="Andreopoulos B."/>
            <person name="Lipzen A."/>
            <person name="Chen C."/>
            <person name="Yanf M."/>
            <person name="Daum C."/>
            <person name="Ng V."/>
            <person name="Clum A."/>
            <person name="Steindorff A."/>
            <person name="Ohm R."/>
            <person name="Martin F."/>
            <person name="Silar P."/>
            <person name="Natvig D."/>
            <person name="Lalanne C."/>
            <person name="Gautier V."/>
            <person name="Ament-Velasquez S.L."/>
            <person name="Kruys A."/>
            <person name="Hutchinson M.I."/>
            <person name="Powell A.J."/>
            <person name="Barry K."/>
            <person name="Miller A.N."/>
            <person name="Grigoriev I.V."/>
            <person name="Debuchy R."/>
            <person name="Gladieux P."/>
            <person name="Thoren M.H."/>
            <person name="Johannesson H."/>
        </authorList>
    </citation>
    <scope>NUCLEOTIDE SEQUENCE</scope>
    <source>
        <strain evidence="6">CBS 540.89</strain>
    </source>
</reference>
<comment type="caution">
    <text evidence="6">The sequence shown here is derived from an EMBL/GenBank/DDBJ whole genome shotgun (WGS) entry which is preliminary data.</text>
</comment>
<name>A0AA40ES42_9PEZI</name>
<evidence type="ECO:0000256" key="1">
    <source>
        <dbReference type="ARBA" id="ARBA00004613"/>
    </source>
</evidence>
<evidence type="ECO:0000256" key="2">
    <source>
        <dbReference type="ARBA" id="ARBA00022525"/>
    </source>
</evidence>
<evidence type="ECO:0000313" key="6">
    <source>
        <dbReference type="EMBL" id="KAK0744498.1"/>
    </source>
</evidence>
<protein>
    <recommendedName>
        <fullName evidence="5">AA1-like domain-containing protein</fullName>
    </recommendedName>
</protein>
<accession>A0AA40ES42</accession>
<keyword evidence="7" id="KW-1185">Reference proteome</keyword>
<keyword evidence="4" id="KW-1015">Disulfide bond</keyword>
<dbReference type="Pfam" id="PF16541">
    <property type="entry name" value="AltA1"/>
    <property type="match status" value="1"/>
</dbReference>
<evidence type="ECO:0000256" key="4">
    <source>
        <dbReference type="ARBA" id="ARBA00023157"/>
    </source>
</evidence>
<feature type="non-terminal residue" evidence="6">
    <location>
        <position position="153"/>
    </location>
</feature>
<evidence type="ECO:0000259" key="5">
    <source>
        <dbReference type="Pfam" id="PF16541"/>
    </source>
</evidence>
<proteinExistence type="predicted"/>
<dbReference type="InterPro" id="IPR032382">
    <property type="entry name" value="AltA1"/>
</dbReference>
<organism evidence="6 7">
    <name type="scientific">Apiosordaria backusii</name>
    <dbReference type="NCBI Taxonomy" id="314023"/>
    <lineage>
        <taxon>Eukaryota</taxon>
        <taxon>Fungi</taxon>
        <taxon>Dikarya</taxon>
        <taxon>Ascomycota</taxon>
        <taxon>Pezizomycotina</taxon>
        <taxon>Sordariomycetes</taxon>
        <taxon>Sordariomycetidae</taxon>
        <taxon>Sordariales</taxon>
        <taxon>Lasiosphaeriaceae</taxon>
        <taxon>Apiosordaria</taxon>
    </lineage>
</organism>
<evidence type="ECO:0000313" key="7">
    <source>
        <dbReference type="Proteomes" id="UP001172159"/>
    </source>
</evidence>
<dbReference type="Proteomes" id="UP001172159">
    <property type="component" value="Unassembled WGS sequence"/>
</dbReference>
<dbReference type="GO" id="GO:0005576">
    <property type="term" value="C:extracellular region"/>
    <property type="evidence" value="ECO:0007669"/>
    <property type="project" value="UniProtKB-SubCell"/>
</dbReference>
<evidence type="ECO:0000256" key="3">
    <source>
        <dbReference type="ARBA" id="ARBA00022729"/>
    </source>
</evidence>
<keyword evidence="3" id="KW-0732">Signal</keyword>
<gene>
    <name evidence="6" type="ORF">B0T21DRAFT_281132</name>
</gene>